<evidence type="ECO:0000256" key="8">
    <source>
        <dbReference type="ARBA" id="ARBA00039689"/>
    </source>
</evidence>
<dbReference type="Pfam" id="PF09735">
    <property type="entry name" value="Nckap1"/>
    <property type="match status" value="1"/>
</dbReference>
<feature type="compositionally biased region" description="Basic and acidic residues" evidence="9">
    <location>
        <begin position="629"/>
        <end position="643"/>
    </location>
</feature>
<evidence type="ECO:0000256" key="7">
    <source>
        <dbReference type="ARBA" id="ARBA00037947"/>
    </source>
</evidence>
<reference evidence="11" key="1">
    <citation type="journal article" date="2006" name="Science">
        <title>Ancient noncoding elements conserved in the human genome.</title>
        <authorList>
            <person name="Venkatesh B."/>
            <person name="Kirkness E.F."/>
            <person name="Loh Y.H."/>
            <person name="Halpern A.L."/>
            <person name="Lee A.P."/>
            <person name="Johnson J."/>
            <person name="Dandona N."/>
            <person name="Viswanathan L.D."/>
            <person name="Tay A."/>
            <person name="Venter J.C."/>
            <person name="Strausberg R.L."/>
            <person name="Brenner S."/>
        </authorList>
    </citation>
    <scope>NUCLEOTIDE SEQUENCE [LARGE SCALE GENOMIC DNA]</scope>
</reference>
<reference evidence="11" key="3">
    <citation type="journal article" date="2014" name="Nature">
        <title>Elephant shark genome provides unique insights into gnathostome evolution.</title>
        <authorList>
            <consortium name="International Elephant Shark Genome Sequencing Consortium"/>
            <person name="Venkatesh B."/>
            <person name="Lee A.P."/>
            <person name="Ravi V."/>
            <person name="Maurya A.K."/>
            <person name="Lian M.M."/>
            <person name="Swann J.B."/>
            <person name="Ohta Y."/>
            <person name="Flajnik M.F."/>
            <person name="Sutoh Y."/>
            <person name="Kasahara M."/>
            <person name="Hoon S."/>
            <person name="Gangu V."/>
            <person name="Roy S.W."/>
            <person name="Irimia M."/>
            <person name="Korzh V."/>
            <person name="Kondrychyn I."/>
            <person name="Lim Z.W."/>
            <person name="Tay B.H."/>
            <person name="Tohari S."/>
            <person name="Kong K.W."/>
            <person name="Ho S."/>
            <person name="Lorente-Galdos B."/>
            <person name="Quilez J."/>
            <person name="Marques-Bonet T."/>
            <person name="Raney B.J."/>
            <person name="Ingham P.W."/>
            <person name="Tay A."/>
            <person name="Hillier L.W."/>
            <person name="Minx P."/>
            <person name="Boehm T."/>
            <person name="Wilson R.K."/>
            <person name="Brenner S."/>
            <person name="Warren W.C."/>
        </authorList>
    </citation>
    <scope>NUCLEOTIDE SEQUENCE [LARGE SCALE GENOMIC DNA]</scope>
</reference>
<accession>A0A4W3IWR1</accession>
<comment type="similarity">
    <text evidence="7">Belongs to the HEM-1/HEM-2 family.</text>
</comment>
<dbReference type="Ensembl" id="ENSCMIT00000034455.1">
    <property type="protein sequence ID" value="ENSCMIP00000033942.1"/>
    <property type="gene ID" value="ENSCMIG00000014417.1"/>
</dbReference>
<dbReference type="AlphaFoldDB" id="A0A4W3IWR1"/>
<dbReference type="InterPro" id="IPR019137">
    <property type="entry name" value="Nck-associated_protein-1"/>
</dbReference>
<dbReference type="GeneTree" id="ENSGT00390000016619"/>
<keyword evidence="4" id="KW-0472">Membrane</keyword>
<reference evidence="10" key="4">
    <citation type="submission" date="2025-08" db="UniProtKB">
        <authorList>
            <consortium name="Ensembl"/>
        </authorList>
    </citation>
    <scope>IDENTIFICATION</scope>
</reference>
<evidence type="ECO:0000256" key="4">
    <source>
        <dbReference type="ARBA" id="ARBA00023136"/>
    </source>
</evidence>
<evidence type="ECO:0000313" key="10">
    <source>
        <dbReference type="Ensembl" id="ENSCMIP00000033942.1"/>
    </source>
</evidence>
<keyword evidence="5" id="KW-0966">Cell projection</keyword>
<dbReference type="GO" id="GO:0030031">
    <property type="term" value="P:cell projection assembly"/>
    <property type="evidence" value="ECO:0007669"/>
    <property type="project" value="TreeGrafter"/>
</dbReference>
<evidence type="ECO:0000256" key="1">
    <source>
        <dbReference type="ARBA" id="ARBA00022475"/>
    </source>
</evidence>
<protein>
    <recommendedName>
        <fullName evidence="8">Nck-associated protein 1</fullName>
    </recommendedName>
</protein>
<reference evidence="10" key="5">
    <citation type="submission" date="2025-09" db="UniProtKB">
        <authorList>
            <consortium name="Ensembl"/>
        </authorList>
    </citation>
    <scope>IDENTIFICATION</scope>
</reference>
<evidence type="ECO:0000256" key="2">
    <source>
        <dbReference type="ARBA" id="ARBA00022692"/>
    </source>
</evidence>
<comment type="subcellular location">
    <subcellularLocation>
        <location evidence="6">Cell projection</location>
        <location evidence="6">Lamellipodium membrane</location>
        <topology evidence="6">Single-pass membrane protein</topology>
        <orientation evidence="6">Cytoplasmic side</orientation>
    </subcellularLocation>
</comment>
<sequence>ILSLFKCRSVNLKAKICTACGDPKAKPSYLIDKNLESAVKYIVKKFPVVDTRNNSQQLSQLHKEKQDILKNLALYYFTFVDVMEFKVLCCTAILTSLLCYSNTVNFDLTRNYLDLVVTYTTLMIMVSRIEERKAIVGLYNYAHEMSHGASDREYPRLGQMIVDYENPLKKMMEEFVPHSKSLSDALISLQMVYPRRNLSAEQWRNAQLLSLISAPSTMLNPAQSDTMPCEYLSLDTMEKWIVFGFVLCHGTLNSDAAALNLWKIALQSSSCLALFRDEVFHVHKVAEDLFMNIKGYNKRIADIRECRETALSHAGPLHRERRKFLRSALKELATVLADQPGLLGPKALFVFMALSFARDEIIWLLRHADNIPRTRNSDDFIDKHIAELIYYMEELRAHVRKYGPVMQRYYVQYLSGFDAVVLNELVQNLSVCPEDESIIMSSFVNTMTSLSVKQGKTLFDFRGMRLDWFRLQAYTSVSKASLNLSDHKELGKMMNTIIFHTKMVDSLVEMLVETSDLSIFCFYSRAFEKMFQQCLELPSQSRYSIAFPLVCTHFMSCTHELCPEERHHIGDRSLSLCNMFLDEMAKQARNLITDICTEQCTLSDQLLPKHCAKTISQAVNKKSKKQTGKKGEPEREKPGVESMRKNRLLVTNLDKLHTALSELCFSINYVPNLVVWEHTFTPREYLTSHLEIRFTKSIVGMTMYNQATQEIAKPSELLTSVKAYMTVLQSIENYVQIDITRVFNNVLLQQTQHLDSHGEPTITSLYTNWYLETLLRQVSNGHIAYFPAMKAFVNLPTESELTFNAEEYSDISEMRSLSELLGPYGMKFLSESLMWHISSQVAELKKLVVENVDVLTQMRTSFDKPDQMAALFKRLTSVDSVLKRMTIIGVILSFRSLAQEALRDVIYLLIPKFTLFISFASFFYEICSYLQVAMNVYELSSASGLPCEIDPALVVALSSQKSENISPEEEYKIACLLMVFVAVSLPTLASNVMSQYSPAIEGHCNNIHCLAKAINQIAAALFTIHKGSIEDRLKEFLALASSSLLKIGQETDKTTTRNRESVYLLLDMIVQESPFLTMDLLESCFPYVLLRNAYHAVYKQSVTSSA</sequence>
<keyword evidence="11" id="KW-1185">Reference proteome</keyword>
<dbReference type="GO" id="GO:0048812">
    <property type="term" value="P:neuron projection morphogenesis"/>
    <property type="evidence" value="ECO:0007669"/>
    <property type="project" value="TreeGrafter"/>
</dbReference>
<dbReference type="GO" id="GO:0016477">
    <property type="term" value="P:cell migration"/>
    <property type="evidence" value="ECO:0007669"/>
    <property type="project" value="TreeGrafter"/>
</dbReference>
<evidence type="ECO:0000313" key="11">
    <source>
        <dbReference type="Proteomes" id="UP000314986"/>
    </source>
</evidence>
<dbReference type="GO" id="GO:0030866">
    <property type="term" value="P:cortical actin cytoskeleton organization"/>
    <property type="evidence" value="ECO:0007669"/>
    <property type="project" value="TreeGrafter"/>
</dbReference>
<name>A0A4W3IWR1_CALMI</name>
<organism evidence="10 11">
    <name type="scientific">Callorhinchus milii</name>
    <name type="common">Ghost shark</name>
    <dbReference type="NCBI Taxonomy" id="7868"/>
    <lineage>
        <taxon>Eukaryota</taxon>
        <taxon>Metazoa</taxon>
        <taxon>Chordata</taxon>
        <taxon>Craniata</taxon>
        <taxon>Vertebrata</taxon>
        <taxon>Chondrichthyes</taxon>
        <taxon>Holocephali</taxon>
        <taxon>Chimaeriformes</taxon>
        <taxon>Callorhinchidae</taxon>
        <taxon>Callorhinchus</taxon>
    </lineage>
</organism>
<feature type="region of interest" description="Disordered" evidence="9">
    <location>
        <begin position="618"/>
        <end position="643"/>
    </location>
</feature>
<evidence type="ECO:0000256" key="5">
    <source>
        <dbReference type="ARBA" id="ARBA00023273"/>
    </source>
</evidence>
<reference evidence="11" key="2">
    <citation type="journal article" date="2007" name="PLoS Biol.">
        <title>Survey sequencing and comparative analysis of the elephant shark (Callorhinchus milii) genome.</title>
        <authorList>
            <person name="Venkatesh B."/>
            <person name="Kirkness E.F."/>
            <person name="Loh Y.H."/>
            <person name="Halpern A.L."/>
            <person name="Lee A.P."/>
            <person name="Johnson J."/>
            <person name="Dandona N."/>
            <person name="Viswanathan L.D."/>
            <person name="Tay A."/>
            <person name="Venter J.C."/>
            <person name="Strausberg R.L."/>
            <person name="Brenner S."/>
        </authorList>
    </citation>
    <scope>NUCLEOTIDE SEQUENCE [LARGE SCALE GENOMIC DNA]</scope>
</reference>
<dbReference type="Proteomes" id="UP000314986">
    <property type="component" value="Unassembled WGS sequence"/>
</dbReference>
<evidence type="ECO:0000256" key="6">
    <source>
        <dbReference type="ARBA" id="ARBA00037839"/>
    </source>
</evidence>
<dbReference type="GO" id="GO:0031258">
    <property type="term" value="C:lamellipodium membrane"/>
    <property type="evidence" value="ECO:0007669"/>
    <property type="project" value="UniProtKB-SubCell"/>
</dbReference>
<evidence type="ECO:0000256" key="9">
    <source>
        <dbReference type="SAM" id="MobiDB-lite"/>
    </source>
</evidence>
<proteinExistence type="inferred from homology"/>
<dbReference type="GO" id="GO:0031209">
    <property type="term" value="C:SCAR complex"/>
    <property type="evidence" value="ECO:0007669"/>
    <property type="project" value="TreeGrafter"/>
</dbReference>
<keyword evidence="3" id="KW-1133">Transmembrane helix</keyword>
<keyword evidence="2" id="KW-0812">Transmembrane</keyword>
<keyword evidence="1" id="KW-1003">Cell membrane</keyword>
<evidence type="ECO:0000256" key="3">
    <source>
        <dbReference type="ARBA" id="ARBA00022989"/>
    </source>
</evidence>
<dbReference type="PANTHER" id="PTHR12093">
    <property type="entry name" value="NCK-ASSOCIATED PROTEIN 1"/>
    <property type="match status" value="1"/>
</dbReference>
<dbReference type="PANTHER" id="PTHR12093:SF11">
    <property type="entry name" value="NCK-ASSOCIATED PROTEIN 1"/>
    <property type="match status" value="1"/>
</dbReference>